<feature type="region of interest" description="Disordered" evidence="1">
    <location>
        <begin position="93"/>
        <end position="153"/>
    </location>
</feature>
<reference evidence="2" key="1">
    <citation type="journal article" date="2018" name="Genome Biol. Evol.">
        <title>Genomics and development of Lentinus tigrinus, a white-rot wood-decaying mushroom with dimorphic fruiting bodies.</title>
        <authorList>
            <person name="Wu B."/>
            <person name="Xu Z."/>
            <person name="Knudson A."/>
            <person name="Carlson A."/>
            <person name="Chen N."/>
            <person name="Kovaka S."/>
            <person name="LaButti K."/>
            <person name="Lipzen A."/>
            <person name="Pennachio C."/>
            <person name="Riley R."/>
            <person name="Schakwitz W."/>
            <person name="Umezawa K."/>
            <person name="Ohm R.A."/>
            <person name="Grigoriev I.V."/>
            <person name="Nagy L.G."/>
            <person name="Gibbons J."/>
            <person name="Hibbett D."/>
        </authorList>
    </citation>
    <scope>NUCLEOTIDE SEQUENCE [LARGE SCALE GENOMIC DNA]</scope>
    <source>
        <strain evidence="2">ALCF2SS1-6</strain>
    </source>
</reference>
<evidence type="ECO:0000313" key="2">
    <source>
        <dbReference type="EMBL" id="RPD53688.1"/>
    </source>
</evidence>
<sequence length="153" mass="16615">MVLVVATSTSGYLDAWVQTGDGGGKWQAGRGNQRNGMHEAERADDGRVWRGQQAAHESDKRPRSVSVRPSDRLVPCYPSLGVRCYRAPLPAARRDRVRARQGMRKSAARTARGMTGGLHEAAGNGRSCARSDRRKGPRGETQLSSVHLSSSFA</sequence>
<name>A0A5C2RPY2_9APHY</name>
<dbReference type="Proteomes" id="UP000313359">
    <property type="component" value="Unassembled WGS sequence"/>
</dbReference>
<feature type="region of interest" description="Disordered" evidence="1">
    <location>
        <begin position="22"/>
        <end position="70"/>
    </location>
</feature>
<gene>
    <name evidence="2" type="ORF">L227DRAFT_381782</name>
</gene>
<feature type="compositionally biased region" description="Polar residues" evidence="1">
    <location>
        <begin position="141"/>
        <end position="153"/>
    </location>
</feature>
<dbReference type="EMBL" id="ML122317">
    <property type="protein sequence ID" value="RPD53688.1"/>
    <property type="molecule type" value="Genomic_DNA"/>
</dbReference>
<organism evidence="2 3">
    <name type="scientific">Lentinus tigrinus ALCF2SS1-6</name>
    <dbReference type="NCBI Taxonomy" id="1328759"/>
    <lineage>
        <taxon>Eukaryota</taxon>
        <taxon>Fungi</taxon>
        <taxon>Dikarya</taxon>
        <taxon>Basidiomycota</taxon>
        <taxon>Agaricomycotina</taxon>
        <taxon>Agaricomycetes</taxon>
        <taxon>Polyporales</taxon>
        <taxon>Polyporaceae</taxon>
        <taxon>Lentinus</taxon>
    </lineage>
</organism>
<protein>
    <submittedName>
        <fullName evidence="2">Uncharacterized protein</fullName>
    </submittedName>
</protein>
<feature type="compositionally biased region" description="Basic and acidic residues" evidence="1">
    <location>
        <begin position="36"/>
        <end position="48"/>
    </location>
</feature>
<proteinExistence type="predicted"/>
<accession>A0A5C2RPY2</accession>
<feature type="compositionally biased region" description="Basic residues" evidence="1">
    <location>
        <begin position="95"/>
        <end position="107"/>
    </location>
</feature>
<keyword evidence="3" id="KW-1185">Reference proteome</keyword>
<dbReference type="AlphaFoldDB" id="A0A5C2RPY2"/>
<evidence type="ECO:0000313" key="3">
    <source>
        <dbReference type="Proteomes" id="UP000313359"/>
    </source>
</evidence>
<evidence type="ECO:0000256" key="1">
    <source>
        <dbReference type="SAM" id="MobiDB-lite"/>
    </source>
</evidence>